<proteinExistence type="predicted"/>
<keyword evidence="1" id="KW-1185">Reference proteome</keyword>
<evidence type="ECO:0000313" key="2">
    <source>
        <dbReference type="WBParaSite" id="SMUV_0000948101-mRNA-1"/>
    </source>
</evidence>
<dbReference type="WBParaSite" id="SMUV_0000948101-mRNA-1">
    <property type="protein sequence ID" value="SMUV_0000948101-mRNA-1"/>
    <property type="gene ID" value="SMUV_0000948101"/>
</dbReference>
<dbReference type="Proteomes" id="UP000046393">
    <property type="component" value="Unplaced"/>
</dbReference>
<name>A0A0N5AX14_9BILA</name>
<protein>
    <submittedName>
        <fullName evidence="2">PWWP domain-containing protein</fullName>
    </submittedName>
</protein>
<dbReference type="Gene3D" id="2.30.30.140">
    <property type="match status" value="1"/>
</dbReference>
<organism evidence="1 2">
    <name type="scientific">Syphacia muris</name>
    <dbReference type="NCBI Taxonomy" id="451379"/>
    <lineage>
        <taxon>Eukaryota</taxon>
        <taxon>Metazoa</taxon>
        <taxon>Ecdysozoa</taxon>
        <taxon>Nematoda</taxon>
        <taxon>Chromadorea</taxon>
        <taxon>Rhabditida</taxon>
        <taxon>Spirurina</taxon>
        <taxon>Oxyuridomorpha</taxon>
        <taxon>Oxyuroidea</taxon>
        <taxon>Oxyuridae</taxon>
        <taxon>Syphacia</taxon>
    </lineage>
</organism>
<evidence type="ECO:0000313" key="1">
    <source>
        <dbReference type="Proteomes" id="UP000046393"/>
    </source>
</evidence>
<reference evidence="2" key="1">
    <citation type="submission" date="2017-02" db="UniProtKB">
        <authorList>
            <consortium name="WormBaseParasite"/>
        </authorList>
    </citation>
    <scope>IDENTIFICATION</scope>
</reference>
<sequence>MPRKANIFNFDASCSKRKDFIANVLLSDQFKPGTVIWVQYRSSKWPAVVCHCYKTQRKVTYQFLPKNSEGRKFSASLRKVTPFRLTDKVADDENKRLKMAVDAALKILREQIDVTAPAETADKSSDSDRITIDDFDRILDETIPDEFKGTESTVDDEPSTLSLTVSDLVRDCLDVDLCNQIKDFDLDFDTFINGTNRGLKRQRPNEGEIEDVVEEIVVQVDDDDNSSRSVRRHSGFML</sequence>
<accession>A0A0N5AX14</accession>
<dbReference type="AlphaFoldDB" id="A0A0N5AX14"/>